<evidence type="ECO:0000313" key="20">
    <source>
        <dbReference type="EMBL" id="KAE9132147.1"/>
    </source>
</evidence>
<dbReference type="GO" id="GO:0008233">
    <property type="term" value="F:peptidase activity"/>
    <property type="evidence" value="ECO:0007669"/>
    <property type="project" value="UniProtKB-KW"/>
</dbReference>
<dbReference type="Proteomes" id="UP000488956">
    <property type="component" value="Unassembled WGS sequence"/>
</dbReference>
<feature type="compositionally biased region" description="Basic residues" evidence="16">
    <location>
        <begin position="338"/>
        <end position="347"/>
    </location>
</feature>
<evidence type="ECO:0000256" key="1">
    <source>
        <dbReference type="ARBA" id="ARBA00002180"/>
    </source>
</evidence>
<dbReference type="EMBL" id="QXFZ01002991">
    <property type="protein sequence ID" value="KAE9072113.1"/>
    <property type="molecule type" value="Genomic_DNA"/>
</dbReference>
<evidence type="ECO:0000313" key="22">
    <source>
        <dbReference type="Proteomes" id="UP000441208"/>
    </source>
</evidence>
<keyword evidence="12" id="KW-0695">RNA-directed DNA polymerase</keyword>
<evidence type="ECO:0000256" key="7">
    <source>
        <dbReference type="ARBA" id="ARBA00022759"/>
    </source>
</evidence>
<keyword evidence="14" id="KW-0917">Virion maturation</keyword>
<evidence type="ECO:0000256" key="11">
    <source>
        <dbReference type="ARBA" id="ARBA00022908"/>
    </source>
</evidence>
<evidence type="ECO:0000313" key="18">
    <source>
        <dbReference type="EMBL" id="KAE9072113.1"/>
    </source>
</evidence>
<organism evidence="20 21">
    <name type="scientific">Phytophthora fragariae</name>
    <dbReference type="NCBI Taxonomy" id="53985"/>
    <lineage>
        <taxon>Eukaryota</taxon>
        <taxon>Sar</taxon>
        <taxon>Stramenopiles</taxon>
        <taxon>Oomycota</taxon>
        <taxon>Peronosporomycetes</taxon>
        <taxon>Peronosporales</taxon>
        <taxon>Peronosporaceae</taxon>
        <taxon>Phytophthora</taxon>
    </lineage>
</organism>
<evidence type="ECO:0000313" key="19">
    <source>
        <dbReference type="EMBL" id="KAE9088879.1"/>
    </source>
</evidence>
<dbReference type="EMBL" id="QXFX01001524">
    <property type="protein sequence ID" value="KAE9088879.1"/>
    <property type="molecule type" value="Genomic_DNA"/>
</dbReference>
<evidence type="ECO:0000256" key="16">
    <source>
        <dbReference type="SAM" id="MobiDB-lite"/>
    </source>
</evidence>
<dbReference type="InterPro" id="IPR054722">
    <property type="entry name" value="PolX-like_BBD"/>
</dbReference>
<dbReference type="PANTHER" id="PTHR42648:SF11">
    <property type="entry name" value="TRANSPOSON TY4-P GAG-POL POLYPROTEIN"/>
    <property type="match status" value="1"/>
</dbReference>
<evidence type="ECO:0000256" key="5">
    <source>
        <dbReference type="ARBA" id="ARBA00022723"/>
    </source>
</evidence>
<keyword evidence="8" id="KW-0378">Hydrolase</keyword>
<keyword evidence="6" id="KW-0547">Nucleotide-binding</keyword>
<dbReference type="Proteomes" id="UP000441208">
    <property type="component" value="Unassembled WGS sequence"/>
</dbReference>
<keyword evidence="13" id="KW-0808">Transferase</keyword>
<keyword evidence="3" id="KW-0645">Protease</keyword>
<dbReference type="GO" id="GO:0003676">
    <property type="term" value="F:nucleic acid binding"/>
    <property type="evidence" value="ECO:0007669"/>
    <property type="project" value="InterPro"/>
</dbReference>
<feature type="region of interest" description="Disordered" evidence="16">
    <location>
        <begin position="370"/>
        <end position="408"/>
    </location>
</feature>
<dbReference type="GO" id="GO:0006310">
    <property type="term" value="P:DNA recombination"/>
    <property type="evidence" value="ECO:0007669"/>
    <property type="project" value="UniProtKB-KW"/>
</dbReference>
<dbReference type="Proteomes" id="UP000440732">
    <property type="component" value="Unassembled WGS sequence"/>
</dbReference>
<keyword evidence="10" id="KW-0460">Magnesium</keyword>
<dbReference type="GO" id="GO:0006508">
    <property type="term" value="P:proteolysis"/>
    <property type="evidence" value="ECO:0007669"/>
    <property type="project" value="UniProtKB-KW"/>
</dbReference>
<feature type="domain" description="Integrase catalytic" evidence="17">
    <location>
        <begin position="698"/>
        <end position="868"/>
    </location>
</feature>
<dbReference type="InterPro" id="IPR039537">
    <property type="entry name" value="Retrotran_Ty1/copia-like"/>
</dbReference>
<evidence type="ECO:0000256" key="8">
    <source>
        <dbReference type="ARBA" id="ARBA00022801"/>
    </source>
</evidence>
<evidence type="ECO:0000256" key="4">
    <source>
        <dbReference type="ARBA" id="ARBA00022722"/>
    </source>
</evidence>
<name>A0A6A3TDR7_9STRA</name>
<keyword evidence="15" id="KW-0233">DNA recombination</keyword>
<dbReference type="InterPro" id="IPR001584">
    <property type="entry name" value="Integrase_cat-core"/>
</dbReference>
<evidence type="ECO:0000256" key="14">
    <source>
        <dbReference type="ARBA" id="ARBA00023113"/>
    </source>
</evidence>
<sequence>MSKPALDKSSVDSLRFNGKPLHFAAWKSKLIIHLKALSEQRALEELQHKREKPLSRFEDLLESQPAMPARPPAGDKEATWQYDLHETLLSTQSSYIKKLLCETLPSGFKGIATKRMDEPVHVIGRLVEKQYSLSNAAGVVGLVRQFNEMVNADFKSVGQLFQDLNSVRSQVNVNAHEALQTHMLSSQLMLVLVLGVLPRHMWGSSVEFTPDGFTLEKVSNKLNAIFGNKSRSEILALASGKAVNHVNAAPAKPSGSALGKRKAVDGPVRDIHHNLGVMKCHYCGGEHNSMKNIGPHKMLDCPKRAEDKAAGVHRRNIWWRPSRQARKEAYEPTPKMKGNFKGKAKAKVRREIPLAECMGKNVSVDACDAQHGNPLASDDGYTSPPPSNIELPLTPGRGMTPFSDEDEPMESVVNAVNADAPGKAQAADKQSDGDVDMEGHQGEDSKQTIAATTERFAGMMNELEKKVRTLYPFLLDDDLYLTSDSWVLDSGCGHGLTSETARFVQKEPNTQYMFTFAQGSKHSNTHLGTIKLYLRGPQGIRPFLFGNIALVPDATSNILSEFWLRRGGYQIFGSLSSEYKFVCFANELVFIAKAINGVYYIQNRTLQERQLLCNAVKQEPCKPLAHLSTERFERTLQEWHVKLGHLNKEAVINMLSTKLVAGMPQLPASGLRKIPFFCTTCAEMKKRRMSYRNVTGSRDEHPISTIHMDTNGPMKTIGVYGSCGKIKYFLSIIDDNTSWRWTYVLRSKKEVFEKVEELLLQLEREGKFTIRRIRSDGGTEFVNAAFKSFCKGKGIVFQTSNAYSPEENGAAERDHQSKLDRVRCALKDANMEHRWWPEALMYMTYVQNRTPMARLRNKTPYEMVYGTPPNVSKLPVWGSVCFAHVPAAIRRDKKLSARALKCRYIGGNERLPTLRHVQQ</sequence>
<evidence type="ECO:0000256" key="12">
    <source>
        <dbReference type="ARBA" id="ARBA00022918"/>
    </source>
</evidence>
<dbReference type="GO" id="GO:0004519">
    <property type="term" value="F:endonuclease activity"/>
    <property type="evidence" value="ECO:0007669"/>
    <property type="project" value="UniProtKB-KW"/>
</dbReference>
<evidence type="ECO:0000313" key="23">
    <source>
        <dbReference type="Proteomes" id="UP000488956"/>
    </source>
</evidence>
<dbReference type="EMBL" id="QXGA01001008">
    <property type="protein sequence ID" value="KAE9132147.1"/>
    <property type="molecule type" value="Genomic_DNA"/>
</dbReference>
<evidence type="ECO:0000256" key="10">
    <source>
        <dbReference type="ARBA" id="ARBA00022842"/>
    </source>
</evidence>
<evidence type="ECO:0000259" key="17">
    <source>
        <dbReference type="PROSITE" id="PS50994"/>
    </source>
</evidence>
<proteinExistence type="predicted"/>
<keyword evidence="7" id="KW-0255">Endonuclease</keyword>
<evidence type="ECO:0000256" key="9">
    <source>
        <dbReference type="ARBA" id="ARBA00022840"/>
    </source>
</evidence>
<dbReference type="GO" id="GO:0046872">
    <property type="term" value="F:metal ion binding"/>
    <property type="evidence" value="ECO:0007669"/>
    <property type="project" value="UniProtKB-KW"/>
</dbReference>
<keyword evidence="11" id="KW-0229">DNA integration</keyword>
<evidence type="ECO:0000256" key="13">
    <source>
        <dbReference type="ARBA" id="ARBA00022932"/>
    </source>
</evidence>
<keyword evidence="13" id="KW-0548">Nucleotidyltransferase</keyword>
<keyword evidence="13" id="KW-0239">DNA-directed DNA polymerase</keyword>
<dbReference type="Gene3D" id="3.30.420.10">
    <property type="entry name" value="Ribonuclease H-like superfamily/Ribonuclease H"/>
    <property type="match status" value="1"/>
</dbReference>
<dbReference type="GO" id="GO:0003887">
    <property type="term" value="F:DNA-directed DNA polymerase activity"/>
    <property type="evidence" value="ECO:0007669"/>
    <property type="project" value="UniProtKB-KW"/>
</dbReference>
<feature type="region of interest" description="Disordered" evidence="16">
    <location>
        <begin position="325"/>
        <end position="347"/>
    </location>
</feature>
<comment type="function">
    <text evidence="1">The aspartyl protease (PR) mediates the proteolytic cleavages of the Gag and Gag-Pol polyproteins after assembly of the VLP.</text>
</comment>
<dbReference type="PANTHER" id="PTHR42648">
    <property type="entry name" value="TRANSPOSASE, PUTATIVE-RELATED"/>
    <property type="match status" value="1"/>
</dbReference>
<dbReference type="InterPro" id="IPR012337">
    <property type="entry name" value="RNaseH-like_sf"/>
</dbReference>
<evidence type="ECO:0000256" key="2">
    <source>
        <dbReference type="ARBA" id="ARBA00022612"/>
    </source>
</evidence>
<evidence type="ECO:0000256" key="15">
    <source>
        <dbReference type="ARBA" id="ARBA00023172"/>
    </source>
</evidence>
<dbReference type="GO" id="GO:0015074">
    <property type="term" value="P:DNA integration"/>
    <property type="evidence" value="ECO:0007669"/>
    <property type="project" value="UniProtKB-KW"/>
</dbReference>
<keyword evidence="4" id="KW-0540">Nuclease</keyword>
<dbReference type="InterPro" id="IPR036397">
    <property type="entry name" value="RNaseH_sf"/>
</dbReference>
<dbReference type="Pfam" id="PF22936">
    <property type="entry name" value="Pol_BBD"/>
    <property type="match status" value="1"/>
</dbReference>
<protein>
    <recommendedName>
        <fullName evidence="17">Integrase catalytic domain-containing protein</fullName>
    </recommendedName>
</protein>
<reference evidence="21 22" key="1">
    <citation type="submission" date="2018-08" db="EMBL/GenBank/DDBJ databases">
        <title>Genomic investigation of the strawberry pathogen Phytophthora fragariae indicates pathogenicity is determined by transcriptional variation in three key races.</title>
        <authorList>
            <person name="Adams T.M."/>
            <person name="Armitage A.D."/>
            <person name="Sobczyk M.K."/>
            <person name="Bates H.J."/>
            <person name="Dunwell J.M."/>
            <person name="Nellist C.F."/>
            <person name="Harrison R.J."/>
        </authorList>
    </citation>
    <scope>NUCLEOTIDE SEQUENCE [LARGE SCALE GENOMIC DNA]</scope>
    <source>
        <strain evidence="20 21">NOV-5</strain>
        <strain evidence="18 22">NOV-71</strain>
        <strain evidence="19 23">ONT-3</strain>
    </source>
</reference>
<keyword evidence="5" id="KW-0479">Metal-binding</keyword>
<feature type="region of interest" description="Disordered" evidence="16">
    <location>
        <begin position="420"/>
        <end position="446"/>
    </location>
</feature>
<dbReference type="SUPFAM" id="SSF53098">
    <property type="entry name" value="Ribonuclease H-like"/>
    <property type="match status" value="1"/>
</dbReference>
<dbReference type="AlphaFoldDB" id="A0A6A3TDR7"/>
<comment type="caution">
    <text evidence="20">The sequence shown here is derived from an EMBL/GenBank/DDBJ whole genome shotgun (WGS) entry which is preliminary data.</text>
</comment>
<gene>
    <name evidence="20" type="ORF">PF006_g15350</name>
    <name evidence="18" type="ORF">PF007_g26297</name>
    <name evidence="19" type="ORF">PF010_g19217</name>
</gene>
<evidence type="ECO:0000256" key="6">
    <source>
        <dbReference type="ARBA" id="ARBA00022741"/>
    </source>
</evidence>
<feature type="compositionally biased region" description="Basic and acidic residues" evidence="16">
    <location>
        <begin position="429"/>
        <end position="446"/>
    </location>
</feature>
<dbReference type="GO" id="GO:0003964">
    <property type="term" value="F:RNA-directed DNA polymerase activity"/>
    <property type="evidence" value="ECO:0007669"/>
    <property type="project" value="UniProtKB-KW"/>
</dbReference>
<evidence type="ECO:0000313" key="21">
    <source>
        <dbReference type="Proteomes" id="UP000440732"/>
    </source>
</evidence>
<keyword evidence="9" id="KW-0067">ATP-binding</keyword>
<evidence type="ECO:0000256" key="3">
    <source>
        <dbReference type="ARBA" id="ARBA00022670"/>
    </source>
</evidence>
<accession>A0A6A3TDR7</accession>
<dbReference type="PROSITE" id="PS50994">
    <property type="entry name" value="INTEGRASE"/>
    <property type="match status" value="1"/>
</dbReference>
<dbReference type="GO" id="GO:0005524">
    <property type="term" value="F:ATP binding"/>
    <property type="evidence" value="ECO:0007669"/>
    <property type="project" value="UniProtKB-KW"/>
</dbReference>
<keyword evidence="2" id="KW-1188">Viral release from host cell</keyword>